<proteinExistence type="predicted"/>
<dbReference type="EMBL" id="RCZP01000010">
    <property type="protein sequence ID" value="TPG56872.1"/>
    <property type="molecule type" value="Genomic_DNA"/>
</dbReference>
<organism evidence="4 5">
    <name type="scientific">Muricoccus nepalensis</name>
    <dbReference type="NCBI Taxonomy" id="1854500"/>
    <lineage>
        <taxon>Bacteria</taxon>
        <taxon>Pseudomonadati</taxon>
        <taxon>Pseudomonadota</taxon>
        <taxon>Alphaproteobacteria</taxon>
        <taxon>Acetobacterales</taxon>
        <taxon>Roseomonadaceae</taxon>
        <taxon>Muricoccus</taxon>
    </lineage>
</organism>
<protein>
    <submittedName>
        <fullName evidence="4">Alpha/beta hydrolase</fullName>
    </submittedName>
</protein>
<dbReference type="PRINTS" id="PR00111">
    <property type="entry name" value="ABHYDROLASE"/>
</dbReference>
<dbReference type="InterPro" id="IPR050266">
    <property type="entry name" value="AB_hydrolase_sf"/>
</dbReference>
<dbReference type="InterPro" id="IPR029058">
    <property type="entry name" value="AB_hydrolase_fold"/>
</dbReference>
<feature type="region of interest" description="Disordered" evidence="2">
    <location>
        <begin position="1"/>
        <end position="27"/>
    </location>
</feature>
<evidence type="ECO:0000313" key="5">
    <source>
        <dbReference type="Proteomes" id="UP000317078"/>
    </source>
</evidence>
<dbReference type="GO" id="GO:0016787">
    <property type="term" value="F:hydrolase activity"/>
    <property type="evidence" value="ECO:0007669"/>
    <property type="project" value="UniProtKB-KW"/>
</dbReference>
<feature type="domain" description="AB hydrolase-1" evidence="3">
    <location>
        <begin position="95"/>
        <end position="313"/>
    </location>
</feature>
<name>A0A502G5I8_9PROT</name>
<dbReference type="PANTHER" id="PTHR43798:SF31">
    <property type="entry name" value="AB HYDROLASE SUPERFAMILY PROTEIN YCLE"/>
    <property type="match status" value="1"/>
</dbReference>
<dbReference type="InterPro" id="IPR000073">
    <property type="entry name" value="AB_hydrolase_1"/>
</dbReference>
<dbReference type="AlphaFoldDB" id="A0A502G5I8"/>
<comment type="caution">
    <text evidence="4">The sequence shown here is derived from an EMBL/GenBank/DDBJ whole genome shotgun (WGS) entry which is preliminary data.</text>
</comment>
<sequence length="332" mass="35324">MPRLEATPSARLPASVRATTSKMPGPGVTARRAAARKMAASLAPPWLPVRLGAIVTAVPPRPSRSDPMPEFESAPGITLHYTVDDFTDPWRAASTLVLLHGLAESGEAFRAFVPYLARTHRVVRLDHRGYGRSPALPADHPWRFDALVEDVAALVRHLGVPRVRLAGGKIGGTVALAAAARHPGMVERLAVLGGPASLTGMAARTPAWRAQIAAEGVRAWVRGSNAGRMGSRMTPGQLQWWEDLMAGTAASTLDGFLRMVPSVDVTAEVGRIAAPTLVVTTTGSGLGSAEEVRAWQERIPDSRLVVLENDSYHVAASDPDETAALLRDFMAP</sequence>
<evidence type="ECO:0000313" key="4">
    <source>
        <dbReference type="EMBL" id="TPG56872.1"/>
    </source>
</evidence>
<gene>
    <name evidence="4" type="ORF">EAH89_12410</name>
</gene>
<dbReference type="Proteomes" id="UP000317078">
    <property type="component" value="Unassembled WGS sequence"/>
</dbReference>
<dbReference type="GO" id="GO:0016020">
    <property type="term" value="C:membrane"/>
    <property type="evidence" value="ECO:0007669"/>
    <property type="project" value="TreeGrafter"/>
</dbReference>
<dbReference type="Pfam" id="PF00561">
    <property type="entry name" value="Abhydrolase_1"/>
    <property type="match status" value="1"/>
</dbReference>
<reference evidence="4 5" key="1">
    <citation type="journal article" date="2019" name="Environ. Microbiol.">
        <title>Species interactions and distinct microbial communities in high Arctic permafrost affected cryosols are associated with the CH4 and CO2 gas fluxes.</title>
        <authorList>
            <person name="Altshuler I."/>
            <person name="Hamel J."/>
            <person name="Turney S."/>
            <person name="Magnuson E."/>
            <person name="Levesque R."/>
            <person name="Greer C."/>
            <person name="Whyte L.G."/>
        </authorList>
    </citation>
    <scope>NUCLEOTIDE SEQUENCE [LARGE SCALE GENOMIC DNA]</scope>
    <source>
        <strain evidence="4 5">S9.3B</strain>
    </source>
</reference>
<keyword evidence="1 4" id="KW-0378">Hydrolase</keyword>
<dbReference type="Gene3D" id="3.40.50.1820">
    <property type="entry name" value="alpha/beta hydrolase"/>
    <property type="match status" value="1"/>
</dbReference>
<evidence type="ECO:0000259" key="3">
    <source>
        <dbReference type="Pfam" id="PF00561"/>
    </source>
</evidence>
<keyword evidence="5" id="KW-1185">Reference proteome</keyword>
<evidence type="ECO:0000256" key="1">
    <source>
        <dbReference type="ARBA" id="ARBA00022801"/>
    </source>
</evidence>
<dbReference type="PANTHER" id="PTHR43798">
    <property type="entry name" value="MONOACYLGLYCEROL LIPASE"/>
    <property type="match status" value="1"/>
</dbReference>
<accession>A0A502G5I8</accession>
<evidence type="ECO:0000256" key="2">
    <source>
        <dbReference type="SAM" id="MobiDB-lite"/>
    </source>
</evidence>
<dbReference type="SUPFAM" id="SSF53474">
    <property type="entry name" value="alpha/beta-Hydrolases"/>
    <property type="match status" value="1"/>
</dbReference>